<evidence type="ECO:0000313" key="3">
    <source>
        <dbReference type="Proteomes" id="UP000283530"/>
    </source>
</evidence>
<gene>
    <name evidence="2" type="ORF">CKAN_02007200</name>
</gene>
<dbReference type="PANTHER" id="PTHR32010:SF23">
    <property type="entry name" value="IG-LIKE DOMAIN-CONTAINING PROTEIN"/>
    <property type="match status" value="1"/>
</dbReference>
<dbReference type="EMBL" id="QPKB01000008">
    <property type="protein sequence ID" value="RWR90941.1"/>
    <property type="molecule type" value="Genomic_DNA"/>
</dbReference>
<reference evidence="2 3" key="1">
    <citation type="journal article" date="2019" name="Nat. Plants">
        <title>Stout camphor tree genome fills gaps in understanding of flowering plant genome evolution.</title>
        <authorList>
            <person name="Chaw S.M."/>
            <person name="Liu Y.C."/>
            <person name="Wu Y.W."/>
            <person name="Wang H.Y."/>
            <person name="Lin C.I."/>
            <person name="Wu C.S."/>
            <person name="Ke H.M."/>
            <person name="Chang L.Y."/>
            <person name="Hsu C.Y."/>
            <person name="Yang H.T."/>
            <person name="Sudianto E."/>
            <person name="Hsu M.H."/>
            <person name="Wu K.P."/>
            <person name="Wang L.N."/>
            <person name="Leebens-Mack J.H."/>
            <person name="Tsai I.J."/>
        </authorList>
    </citation>
    <scope>NUCLEOTIDE SEQUENCE [LARGE SCALE GENOMIC DNA]</scope>
    <source>
        <strain evidence="3">cv. Chaw 1501</strain>
        <tissue evidence="2">Young leaves</tissue>
    </source>
</reference>
<name>A0A443PJK9_9MAGN</name>
<dbReference type="InterPro" id="IPR008507">
    <property type="entry name" value="DUF789"/>
</dbReference>
<evidence type="ECO:0000256" key="1">
    <source>
        <dbReference type="SAM" id="MobiDB-lite"/>
    </source>
</evidence>
<dbReference type="OrthoDB" id="1920576at2759"/>
<proteinExistence type="predicted"/>
<sequence length="1036" mass="116766">MVVAISESRKSIKSRKSNQAGVVKSQKCDAVHDMNWISYRISSETMHGMEESKNIKKNIVSDHTETISFGCVSHVSSWDNDSVMSCNNGFDEGHKTCRRVGYRMKSSYRCSTDGHEVISGRRAEHGRKLSRSSNDAAYMLGHSKRFNQAQKENSCSILQDVQKNVRNACIQGEKSAKRLNQAWKENSRSILQEVQKNVTNACIQGGKRSNPNHVQMGIDTQEAALLVNHKSFSTGAVLPSPVTSSFRQNCTSKEVKDVWNNEQGDQTNGLVLNESPQRVSQERFHGDAGPYFLQSGQSGIQKNKLREKSKAKMNQLPKHENFNHLKKLSRANKENLYRHKTEMNLPEAESLEASSKTYFYRTDNFDCLPFNPVSSSHLQQNMPYSRIEGPSDKALHEVGPPTWMNIARTYASVGSSHVYSDNVENKSTCYEIELSYEDNVREDLKSGPSLQKWIPVGRKDSSTLKNRDVVDKPILVSLKSETHQEETSLNHGSIYKNSSMNNQKLLSYDVPTELRIESEMLEFDKLGDQGKCTDQTIKVDPPSDSVTMNVSLLHIGSQKAEQALNAAFRLQIASESVQAATGSPLAEFERLLHSASPVIVPAYVPKQCEKCSGNQNRLKSLCEHQVPKIPLIALWNWYEQPASYGLEVKAEHSGCFNVIGTHEICFHAHFVPFLSAVQLFCRPCDSKSSRAGGLVSEVVKENHAVEQLPCPISLDMKCIEVVGTKPFERSSVPILFDQTKNRRRSSDFLDYNCHASSKHIKLIFEFFETEQPQQRKPLYDKIMELTKTGTSCGQVFGDASKLKCLNLQDLHPASWYSVAWYPIYRIPEGNLRASFLTYHSLGHLSQRCITTVDHVVEKAFCVVCPPLGLQSYNTQGECWFNPKRPSYSSSKESTPSNTSDILKERLRTLEEAALLFARGYVYKENTTNNSTVSTHAFSLHACNKHLPFPFVRNLVPRLYICSLPQKLKKKKKKTIYLLKDEFFVNDCTLKYSFLPSRAPSANKDLKQALSGKRRDQARDEGSTSSPFSGTAFESHF</sequence>
<dbReference type="Proteomes" id="UP000283530">
    <property type="component" value="Unassembled WGS sequence"/>
</dbReference>
<evidence type="ECO:0000313" key="2">
    <source>
        <dbReference type="EMBL" id="RWR90941.1"/>
    </source>
</evidence>
<organism evidence="2 3">
    <name type="scientific">Cinnamomum micranthum f. kanehirae</name>
    <dbReference type="NCBI Taxonomy" id="337451"/>
    <lineage>
        <taxon>Eukaryota</taxon>
        <taxon>Viridiplantae</taxon>
        <taxon>Streptophyta</taxon>
        <taxon>Embryophyta</taxon>
        <taxon>Tracheophyta</taxon>
        <taxon>Spermatophyta</taxon>
        <taxon>Magnoliopsida</taxon>
        <taxon>Magnoliidae</taxon>
        <taxon>Laurales</taxon>
        <taxon>Lauraceae</taxon>
        <taxon>Cinnamomum</taxon>
    </lineage>
</organism>
<keyword evidence="3" id="KW-1185">Reference proteome</keyword>
<protein>
    <submittedName>
        <fullName evidence="2">Uncharacterized protein</fullName>
    </submittedName>
</protein>
<accession>A0A443PJK9</accession>
<dbReference type="Pfam" id="PF05623">
    <property type="entry name" value="DUF789"/>
    <property type="match status" value="1"/>
</dbReference>
<dbReference type="PANTHER" id="PTHR32010">
    <property type="entry name" value="PHOTOSYSTEM II STABILITY/ASSEMBLY FACTOR HCF136, CHLOROPLASTIC"/>
    <property type="match status" value="1"/>
</dbReference>
<comment type="caution">
    <text evidence="2">The sequence shown here is derived from an EMBL/GenBank/DDBJ whole genome shotgun (WGS) entry which is preliminary data.</text>
</comment>
<feature type="compositionally biased region" description="Basic and acidic residues" evidence="1">
    <location>
        <begin position="1012"/>
        <end position="1021"/>
    </location>
</feature>
<feature type="region of interest" description="Disordered" evidence="1">
    <location>
        <begin position="1004"/>
        <end position="1036"/>
    </location>
</feature>
<dbReference type="AlphaFoldDB" id="A0A443PJK9"/>